<dbReference type="EnsemblPlants" id="AET6Gv20205000.1">
    <property type="protein sequence ID" value="AET6Gv20205000.1"/>
    <property type="gene ID" value="AET6Gv20205000"/>
</dbReference>
<reference evidence="1" key="5">
    <citation type="journal article" date="2021" name="G3 (Bethesda)">
        <title>Aegilops tauschii genome assembly Aet v5.0 features greater sequence contiguity and improved annotation.</title>
        <authorList>
            <person name="Wang L."/>
            <person name="Zhu T."/>
            <person name="Rodriguez J.C."/>
            <person name="Deal K.R."/>
            <person name="Dubcovsky J."/>
            <person name="McGuire P.E."/>
            <person name="Lux T."/>
            <person name="Spannagl M."/>
            <person name="Mayer K.F.X."/>
            <person name="Baldrich P."/>
            <person name="Meyers B.C."/>
            <person name="Huo N."/>
            <person name="Gu Y.Q."/>
            <person name="Zhou H."/>
            <person name="Devos K.M."/>
            <person name="Bennetzen J.L."/>
            <person name="Unver T."/>
            <person name="Budak H."/>
            <person name="Gulick P.J."/>
            <person name="Galiba G."/>
            <person name="Kalapos B."/>
            <person name="Nelson D.R."/>
            <person name="Li P."/>
            <person name="You F.M."/>
            <person name="Luo M.C."/>
            <person name="Dvorak J."/>
        </authorList>
    </citation>
    <scope>NUCLEOTIDE SEQUENCE [LARGE SCALE GENOMIC DNA]</scope>
    <source>
        <strain evidence="1">cv. AL8/78</strain>
    </source>
</reference>
<proteinExistence type="predicted"/>
<name>A0A453N2V8_AEGTS</name>
<protein>
    <submittedName>
        <fullName evidence="1">Uncharacterized protein</fullName>
    </submittedName>
</protein>
<dbReference type="STRING" id="200361.A0A453N2V8"/>
<reference evidence="2" key="2">
    <citation type="journal article" date="2017" name="Nat. Plants">
        <title>The Aegilops tauschii genome reveals multiple impacts of transposons.</title>
        <authorList>
            <person name="Zhao G."/>
            <person name="Zou C."/>
            <person name="Li K."/>
            <person name="Wang K."/>
            <person name="Li T."/>
            <person name="Gao L."/>
            <person name="Zhang X."/>
            <person name="Wang H."/>
            <person name="Yang Z."/>
            <person name="Liu X."/>
            <person name="Jiang W."/>
            <person name="Mao L."/>
            <person name="Kong X."/>
            <person name="Jiao Y."/>
            <person name="Jia J."/>
        </authorList>
    </citation>
    <scope>NUCLEOTIDE SEQUENCE [LARGE SCALE GENOMIC DNA]</scope>
    <source>
        <strain evidence="2">cv. AL8/78</strain>
    </source>
</reference>
<accession>A0A453N2V8</accession>
<dbReference type="AlphaFoldDB" id="A0A453N2V8"/>
<keyword evidence="2" id="KW-1185">Reference proteome</keyword>
<organism evidence="1 2">
    <name type="scientific">Aegilops tauschii subsp. strangulata</name>
    <name type="common">Goatgrass</name>
    <dbReference type="NCBI Taxonomy" id="200361"/>
    <lineage>
        <taxon>Eukaryota</taxon>
        <taxon>Viridiplantae</taxon>
        <taxon>Streptophyta</taxon>
        <taxon>Embryophyta</taxon>
        <taxon>Tracheophyta</taxon>
        <taxon>Spermatophyta</taxon>
        <taxon>Magnoliopsida</taxon>
        <taxon>Liliopsida</taxon>
        <taxon>Poales</taxon>
        <taxon>Poaceae</taxon>
        <taxon>BOP clade</taxon>
        <taxon>Pooideae</taxon>
        <taxon>Triticodae</taxon>
        <taxon>Triticeae</taxon>
        <taxon>Triticinae</taxon>
        <taxon>Aegilops</taxon>
    </lineage>
</organism>
<dbReference type="Proteomes" id="UP000015105">
    <property type="component" value="Chromosome 6D"/>
</dbReference>
<sequence length="63" mass="7265">MEVFRKFYHLAGENFHEINKAFISLLPKKEAAIEVQHFRPISLINSVVKLITKVLSMRLAAII</sequence>
<evidence type="ECO:0000313" key="1">
    <source>
        <dbReference type="EnsemblPlants" id="AET6Gv20205000.1"/>
    </source>
</evidence>
<dbReference type="Gramene" id="AET6Gv20205000.1">
    <property type="protein sequence ID" value="AET6Gv20205000.1"/>
    <property type="gene ID" value="AET6Gv20205000"/>
</dbReference>
<evidence type="ECO:0000313" key="2">
    <source>
        <dbReference type="Proteomes" id="UP000015105"/>
    </source>
</evidence>
<reference evidence="1" key="4">
    <citation type="submission" date="2019-03" db="UniProtKB">
        <authorList>
            <consortium name="EnsemblPlants"/>
        </authorList>
    </citation>
    <scope>IDENTIFICATION</scope>
</reference>
<reference evidence="1" key="3">
    <citation type="journal article" date="2017" name="Nature">
        <title>Genome sequence of the progenitor of the wheat D genome Aegilops tauschii.</title>
        <authorList>
            <person name="Luo M.C."/>
            <person name="Gu Y.Q."/>
            <person name="Puiu D."/>
            <person name="Wang H."/>
            <person name="Twardziok S.O."/>
            <person name="Deal K.R."/>
            <person name="Huo N."/>
            <person name="Zhu T."/>
            <person name="Wang L."/>
            <person name="Wang Y."/>
            <person name="McGuire P.E."/>
            <person name="Liu S."/>
            <person name="Long H."/>
            <person name="Ramasamy R.K."/>
            <person name="Rodriguez J.C."/>
            <person name="Van S.L."/>
            <person name="Yuan L."/>
            <person name="Wang Z."/>
            <person name="Xia Z."/>
            <person name="Xiao L."/>
            <person name="Anderson O.D."/>
            <person name="Ouyang S."/>
            <person name="Liang Y."/>
            <person name="Zimin A.V."/>
            <person name="Pertea G."/>
            <person name="Qi P."/>
            <person name="Bennetzen J.L."/>
            <person name="Dai X."/>
            <person name="Dawson M.W."/>
            <person name="Muller H.G."/>
            <person name="Kugler K."/>
            <person name="Rivarola-Duarte L."/>
            <person name="Spannagl M."/>
            <person name="Mayer K.F.X."/>
            <person name="Lu F.H."/>
            <person name="Bevan M.W."/>
            <person name="Leroy P."/>
            <person name="Li P."/>
            <person name="You F.M."/>
            <person name="Sun Q."/>
            <person name="Liu Z."/>
            <person name="Lyons E."/>
            <person name="Wicker T."/>
            <person name="Salzberg S.L."/>
            <person name="Devos K.M."/>
            <person name="Dvorak J."/>
        </authorList>
    </citation>
    <scope>NUCLEOTIDE SEQUENCE [LARGE SCALE GENOMIC DNA]</scope>
    <source>
        <strain evidence="1">cv. AL8/78</strain>
    </source>
</reference>
<reference evidence="2" key="1">
    <citation type="journal article" date="2014" name="Science">
        <title>Ancient hybridizations among the ancestral genomes of bread wheat.</title>
        <authorList>
            <consortium name="International Wheat Genome Sequencing Consortium,"/>
            <person name="Marcussen T."/>
            <person name="Sandve S.R."/>
            <person name="Heier L."/>
            <person name="Spannagl M."/>
            <person name="Pfeifer M."/>
            <person name="Jakobsen K.S."/>
            <person name="Wulff B.B."/>
            <person name="Steuernagel B."/>
            <person name="Mayer K.F."/>
            <person name="Olsen O.A."/>
        </authorList>
    </citation>
    <scope>NUCLEOTIDE SEQUENCE [LARGE SCALE GENOMIC DNA]</scope>
    <source>
        <strain evidence="2">cv. AL8/78</strain>
    </source>
</reference>